<dbReference type="AlphaFoldDB" id="A0A2T2ZTI2"/>
<gene>
    <name evidence="7" type="ORF">BD289DRAFT_446989</name>
</gene>
<dbReference type="InterPro" id="IPR036259">
    <property type="entry name" value="MFS_trans_sf"/>
</dbReference>
<sequence length="485" mass="52708">MTPMPEKRFRWLPIIFILLMLFVDGIGYFVSQAPTTQLFEDIACRRYYQSSTITESLLCKAPGVQREVATIFGWQAFFDGIPSLILALWYGALADRYGRRGVLFLSMLGQALGMAWVLLICWMDLPLKLTWFSSAFLVIGGGSTVTMAACMMVVTDVTQEYNRSKVFFACQATFLISEVIGPALGSIAMDSLGVWPPVLVGLVCTCVTVALAGTIPETRSRESTKYTDSNTADSLDDVLSDPGSLKQSVFEMLSNTKHTLQIMCQNRSILILVASFLIVDFSRQSLTILLQYISKRYDISLAKASYLLSYRGLATLIVYAAILPTLDTLVEKRLGLSAQMKDLQLARLSIILSSLGFGILFAAPSLKVIIIALGFLTLGTGFGSFVRSLLSSVVEPDVIGTMYTTLSIMDSLGSIAAGPIVSGLFNISMDLEGVWVGIPFLSSFLLSCVIAVLVLAVRPATLAAQQSEGTLDADDARSALLPREV</sequence>
<keyword evidence="4 5" id="KW-0472">Membrane</keyword>
<dbReference type="Pfam" id="PF07690">
    <property type="entry name" value="MFS_1"/>
    <property type="match status" value="1"/>
</dbReference>
<feature type="transmembrane region" description="Helical" evidence="5">
    <location>
        <begin position="102"/>
        <end position="125"/>
    </location>
</feature>
<evidence type="ECO:0000256" key="2">
    <source>
        <dbReference type="ARBA" id="ARBA00022692"/>
    </source>
</evidence>
<dbReference type="GO" id="GO:0022857">
    <property type="term" value="F:transmembrane transporter activity"/>
    <property type="evidence" value="ECO:0007669"/>
    <property type="project" value="InterPro"/>
</dbReference>
<evidence type="ECO:0000256" key="5">
    <source>
        <dbReference type="SAM" id="Phobius"/>
    </source>
</evidence>
<organism evidence="7 8">
    <name type="scientific">Coniella lustricola</name>
    <dbReference type="NCBI Taxonomy" id="2025994"/>
    <lineage>
        <taxon>Eukaryota</taxon>
        <taxon>Fungi</taxon>
        <taxon>Dikarya</taxon>
        <taxon>Ascomycota</taxon>
        <taxon>Pezizomycotina</taxon>
        <taxon>Sordariomycetes</taxon>
        <taxon>Sordariomycetidae</taxon>
        <taxon>Diaporthales</taxon>
        <taxon>Schizoparmaceae</taxon>
        <taxon>Coniella</taxon>
    </lineage>
</organism>
<reference evidence="7 8" key="1">
    <citation type="journal article" date="2018" name="Mycol. Prog.">
        <title>Coniella lustricola, a new species from submerged detritus.</title>
        <authorList>
            <person name="Raudabaugh D.B."/>
            <person name="Iturriaga T."/>
            <person name="Carver A."/>
            <person name="Mondo S."/>
            <person name="Pangilinan J."/>
            <person name="Lipzen A."/>
            <person name="He G."/>
            <person name="Amirebrahimi M."/>
            <person name="Grigoriev I.V."/>
            <person name="Miller A.N."/>
        </authorList>
    </citation>
    <scope>NUCLEOTIDE SEQUENCE [LARGE SCALE GENOMIC DNA]</scope>
    <source>
        <strain evidence="7 8">B22-T-1</strain>
    </source>
</reference>
<evidence type="ECO:0000313" key="7">
    <source>
        <dbReference type="EMBL" id="PSR76129.1"/>
    </source>
</evidence>
<evidence type="ECO:0000256" key="1">
    <source>
        <dbReference type="ARBA" id="ARBA00004141"/>
    </source>
</evidence>
<keyword evidence="2 5" id="KW-0812">Transmembrane</keyword>
<feature type="transmembrane region" description="Helical" evidence="5">
    <location>
        <begin position="433"/>
        <end position="457"/>
    </location>
</feature>
<accession>A0A2T2ZTI2</accession>
<feature type="transmembrane region" description="Helical" evidence="5">
    <location>
        <begin position="166"/>
        <end position="188"/>
    </location>
</feature>
<dbReference type="GO" id="GO:0016020">
    <property type="term" value="C:membrane"/>
    <property type="evidence" value="ECO:0007669"/>
    <property type="project" value="UniProtKB-SubCell"/>
</dbReference>
<feature type="transmembrane region" description="Helical" evidence="5">
    <location>
        <begin position="131"/>
        <end position="154"/>
    </location>
</feature>
<feature type="transmembrane region" description="Helical" evidence="5">
    <location>
        <begin position="369"/>
        <end position="390"/>
    </location>
</feature>
<feature type="transmembrane region" description="Helical" evidence="5">
    <location>
        <begin position="345"/>
        <end position="363"/>
    </location>
</feature>
<feature type="transmembrane region" description="Helical" evidence="5">
    <location>
        <begin position="305"/>
        <end position="324"/>
    </location>
</feature>
<protein>
    <submittedName>
        <fullName evidence="7">Major facilitator superfamily domain-containing protein</fullName>
    </submittedName>
</protein>
<name>A0A2T2ZTI2_9PEZI</name>
<feature type="domain" description="Major facilitator superfamily (MFS) profile" evidence="6">
    <location>
        <begin position="13"/>
        <end position="462"/>
    </location>
</feature>
<feature type="transmembrane region" description="Helical" evidence="5">
    <location>
        <begin position="71"/>
        <end position="90"/>
    </location>
</feature>
<dbReference type="SUPFAM" id="SSF103473">
    <property type="entry name" value="MFS general substrate transporter"/>
    <property type="match status" value="1"/>
</dbReference>
<dbReference type="PROSITE" id="PS50850">
    <property type="entry name" value="MFS"/>
    <property type="match status" value="1"/>
</dbReference>
<keyword evidence="8" id="KW-1185">Reference proteome</keyword>
<keyword evidence="3 5" id="KW-1133">Transmembrane helix</keyword>
<dbReference type="Gene3D" id="1.20.1250.20">
    <property type="entry name" value="MFS general substrate transporter like domains"/>
    <property type="match status" value="1"/>
</dbReference>
<proteinExistence type="predicted"/>
<feature type="transmembrane region" description="Helical" evidence="5">
    <location>
        <begin position="402"/>
        <end position="427"/>
    </location>
</feature>
<dbReference type="InParanoid" id="A0A2T2ZTI2"/>
<feature type="transmembrane region" description="Helical" evidence="5">
    <location>
        <begin position="194"/>
        <end position="215"/>
    </location>
</feature>
<dbReference type="PANTHER" id="PTHR23507">
    <property type="entry name" value="ZGC:174356"/>
    <property type="match status" value="1"/>
</dbReference>
<evidence type="ECO:0000259" key="6">
    <source>
        <dbReference type="PROSITE" id="PS50850"/>
    </source>
</evidence>
<dbReference type="Proteomes" id="UP000241462">
    <property type="component" value="Unassembled WGS sequence"/>
</dbReference>
<dbReference type="OrthoDB" id="194139at2759"/>
<evidence type="ECO:0000313" key="8">
    <source>
        <dbReference type="Proteomes" id="UP000241462"/>
    </source>
</evidence>
<dbReference type="InterPro" id="IPR011701">
    <property type="entry name" value="MFS"/>
</dbReference>
<evidence type="ECO:0000256" key="4">
    <source>
        <dbReference type="ARBA" id="ARBA00023136"/>
    </source>
</evidence>
<dbReference type="EMBL" id="KZ678724">
    <property type="protein sequence ID" value="PSR76129.1"/>
    <property type="molecule type" value="Genomic_DNA"/>
</dbReference>
<dbReference type="PANTHER" id="PTHR23507:SF1">
    <property type="entry name" value="FI18259P1-RELATED"/>
    <property type="match status" value="1"/>
</dbReference>
<evidence type="ECO:0000256" key="3">
    <source>
        <dbReference type="ARBA" id="ARBA00022989"/>
    </source>
</evidence>
<comment type="subcellular location">
    <subcellularLocation>
        <location evidence="1">Membrane</location>
        <topology evidence="1">Multi-pass membrane protein</topology>
    </subcellularLocation>
</comment>
<dbReference type="InterPro" id="IPR020846">
    <property type="entry name" value="MFS_dom"/>
</dbReference>
<feature type="transmembrane region" description="Helical" evidence="5">
    <location>
        <begin position="12"/>
        <end position="30"/>
    </location>
</feature>
<feature type="transmembrane region" description="Helical" evidence="5">
    <location>
        <begin position="269"/>
        <end position="293"/>
    </location>
</feature>